<reference evidence="1 3" key="1">
    <citation type="submission" date="2019-05" db="EMBL/GenBank/DDBJ databases">
        <title>Mumia sp. nov., isolated from the intestinal contents of plateau pika (Ochotona curzoniae) in the Qinghai-Tibet plateau of China.</title>
        <authorList>
            <person name="Tian Z."/>
        </authorList>
    </citation>
    <scope>NUCLEOTIDE SEQUENCE [LARGE SCALE GENOMIC DNA]</scope>
    <source>
        <strain evidence="3">527</strain>
        <strain evidence="1">Z527</strain>
    </source>
</reference>
<accession>A0A5C4MCV3</accession>
<dbReference type="AlphaFoldDB" id="A0A5C4MCV3"/>
<name>A0A5C4MCV3_9ACTN</name>
<dbReference type="RefSeq" id="WP_139087534.1">
    <property type="nucleotide sequence ID" value="NZ_VDFR01000165.1"/>
</dbReference>
<evidence type="ECO:0000313" key="3">
    <source>
        <dbReference type="Proteomes" id="UP000306740"/>
    </source>
</evidence>
<dbReference type="EMBL" id="VDFR01000166">
    <property type="protein sequence ID" value="TNC33689.1"/>
    <property type="molecule type" value="Genomic_DNA"/>
</dbReference>
<sequence>MRAMTWKPVLVALVAALALGMFIGSHVSYGTKRLKVKTGEAFLHNTDNWLSSFDTGDPDDQLTFYANAVDWSSPSSGGSGHPPCLVEGRAVPVRVGYTRVTYEGGGAREVIAWIECLKPEVPGVE</sequence>
<evidence type="ECO:0000313" key="1">
    <source>
        <dbReference type="EMBL" id="TNC33689.1"/>
    </source>
</evidence>
<evidence type="ECO:0000313" key="2">
    <source>
        <dbReference type="EMBL" id="TNC33933.1"/>
    </source>
</evidence>
<proteinExistence type="predicted"/>
<protein>
    <submittedName>
        <fullName evidence="1">Uncharacterized protein</fullName>
    </submittedName>
</protein>
<dbReference type="Proteomes" id="UP000306740">
    <property type="component" value="Unassembled WGS sequence"/>
</dbReference>
<dbReference type="EMBL" id="VDFR01000165">
    <property type="protein sequence ID" value="TNC33933.1"/>
    <property type="molecule type" value="Genomic_DNA"/>
</dbReference>
<comment type="caution">
    <text evidence="1">The sequence shown here is derived from an EMBL/GenBank/DDBJ whole genome shotgun (WGS) entry which is preliminary data.</text>
</comment>
<organism evidence="1 3">
    <name type="scientific">Mumia zhuanghuii</name>
    <dbReference type="NCBI Taxonomy" id="2585211"/>
    <lineage>
        <taxon>Bacteria</taxon>
        <taxon>Bacillati</taxon>
        <taxon>Actinomycetota</taxon>
        <taxon>Actinomycetes</taxon>
        <taxon>Propionibacteriales</taxon>
        <taxon>Nocardioidaceae</taxon>
        <taxon>Mumia</taxon>
    </lineage>
</organism>
<gene>
    <name evidence="2" type="ORF">FHE65_28350</name>
    <name evidence="1" type="ORF">FHE65_28490</name>
</gene>